<evidence type="ECO:0000313" key="3">
    <source>
        <dbReference type="Proteomes" id="UP001165590"/>
    </source>
</evidence>
<reference evidence="2" key="1">
    <citation type="journal article" date="2022" name="bioRxiv">
        <title>Discovery and biosynthetic assessment of Streptomyces ortus sp nov. isolated from a deep-sea sponge.</title>
        <authorList>
            <person name="Williams S.E."/>
        </authorList>
    </citation>
    <scope>NUCLEOTIDE SEQUENCE</scope>
    <source>
        <strain evidence="2">A15ISP2-DRY2</strain>
    </source>
</reference>
<organism evidence="2 3">
    <name type="scientific">Streptomyces ortus</name>
    <dbReference type="NCBI Taxonomy" id="2867268"/>
    <lineage>
        <taxon>Bacteria</taxon>
        <taxon>Bacillati</taxon>
        <taxon>Actinomycetota</taxon>
        <taxon>Actinomycetes</taxon>
        <taxon>Kitasatosporales</taxon>
        <taxon>Streptomycetaceae</taxon>
        <taxon>Streptomyces</taxon>
    </lineage>
</organism>
<accession>A0ABT3V4Y4</accession>
<sequence>MTLLAAVSRRALSPSAYDRDHDAVVRVRTVLLNTRSGALFVDDHVRVRTSARHPWPVLGDVLVERGEGACRAAALAASCPGALVVAVHHGPRCWMRVGSDGRTLVLTAGGPEQPEGFWETVASLAHSWLVAGLSAGGVGSTTGCRPPAHDPSGPPRSNRRSRERTASASSYPDRPTDA</sequence>
<feature type="region of interest" description="Disordered" evidence="1">
    <location>
        <begin position="139"/>
        <end position="178"/>
    </location>
</feature>
<evidence type="ECO:0000256" key="1">
    <source>
        <dbReference type="SAM" id="MobiDB-lite"/>
    </source>
</evidence>
<evidence type="ECO:0000313" key="2">
    <source>
        <dbReference type="EMBL" id="MCX4235032.1"/>
    </source>
</evidence>
<dbReference type="Proteomes" id="UP001165590">
    <property type="component" value="Unassembled WGS sequence"/>
</dbReference>
<dbReference type="EMBL" id="JAIFZO010000002">
    <property type="protein sequence ID" value="MCX4235032.1"/>
    <property type="molecule type" value="Genomic_DNA"/>
</dbReference>
<comment type="caution">
    <text evidence="2">The sequence shown here is derived from an EMBL/GenBank/DDBJ whole genome shotgun (WGS) entry which is preliminary data.</text>
</comment>
<name>A0ABT3V4Y4_9ACTN</name>
<keyword evidence="3" id="KW-1185">Reference proteome</keyword>
<protein>
    <submittedName>
        <fullName evidence="2">Transcriptional regulator</fullName>
    </submittedName>
</protein>
<gene>
    <name evidence="2" type="ORF">K3769_20040</name>
</gene>
<dbReference type="RefSeq" id="WP_267027776.1">
    <property type="nucleotide sequence ID" value="NZ_JAIFZO010000002.1"/>
</dbReference>
<proteinExistence type="predicted"/>